<name>A2SRB7_METLZ</name>
<dbReference type="SMART" id="SM01049">
    <property type="entry name" value="Cache_2"/>
    <property type="match status" value="2"/>
</dbReference>
<accession>A2SRB7</accession>
<evidence type="ECO:0000256" key="4">
    <source>
        <dbReference type="ARBA" id="ARBA00022989"/>
    </source>
</evidence>
<evidence type="ECO:0000313" key="8">
    <source>
        <dbReference type="Proteomes" id="UP000000365"/>
    </source>
</evidence>
<feature type="domain" description="Single Cache" evidence="6">
    <location>
        <begin position="440"/>
        <end position="516"/>
    </location>
</feature>
<keyword evidence="4" id="KW-1133">Transmembrane helix</keyword>
<keyword evidence="3" id="KW-0812">Transmembrane</keyword>
<dbReference type="STRING" id="410358.Mlab_0701"/>
<dbReference type="RefSeq" id="WP_011833074.1">
    <property type="nucleotide sequence ID" value="NC_008942.1"/>
</dbReference>
<evidence type="ECO:0000256" key="2">
    <source>
        <dbReference type="ARBA" id="ARBA00022475"/>
    </source>
</evidence>
<dbReference type="OrthoDB" id="134664at2157"/>
<dbReference type="eggNOG" id="arCOG03642">
    <property type="taxonomic scope" value="Archaea"/>
</dbReference>
<evidence type="ECO:0000256" key="5">
    <source>
        <dbReference type="ARBA" id="ARBA00023136"/>
    </source>
</evidence>
<evidence type="ECO:0000256" key="1">
    <source>
        <dbReference type="ARBA" id="ARBA00004651"/>
    </source>
</evidence>
<sequence length="565" mass="62966">MIRHAFSKILFILIVLLFISASGCITPVQEGPTLQPVSEEYYAEMDDVLDPYIQTIDDQMKQITASVWNAARELDGVPADDPSVYLTIMKLKSEIPLSYDVERIDKDNVLTMITGESDKLSLIGVEIITNQYAEEEFKAAGSQCIISKYTAFQNGESGIKVSAPIYDAEGNFDGTLQVIMDSGYLFSGPAERLRTEYGYTVWVTQDDGSVIYDEDTRQIGVDLTNPSLGNTPSFTKAAAEILKNESGDVSYIYYSAELNNTSQRNAIWNTVEPGYGQTWRVVLVDNFPKPGEIEESTTTPEEIKTFVVNAFVYANKEGEEKALAAFDDPNGEFIDGEMYIFAGDMNGTILSHPYQPALVGKDSWSAEDSTGVKYIQRQIARAQQGGGYVFYLYPNPNQNYITELKLSYVLPINNEWFLGAGMYEHNASFSHTVSIDWQKRNELISQVRTMHYLAAVDGISSVTEMMMDPESGFQREGLYPFAVTGNGTILAFSSDKSLVGTNQLGLINSYGMSFVREGISLGMSGGGLMYMLTWDQNYQREVYVLDYVEPVGNDTYFASYMILED</sequence>
<dbReference type="InterPro" id="IPR033480">
    <property type="entry name" value="sCache_2"/>
</dbReference>
<keyword evidence="2" id="KW-1003">Cell membrane</keyword>
<keyword evidence="8" id="KW-1185">Reference proteome</keyword>
<keyword evidence="5" id="KW-0472">Membrane</keyword>
<dbReference type="GeneID" id="4795352"/>
<dbReference type="GO" id="GO:0005886">
    <property type="term" value="C:plasma membrane"/>
    <property type="evidence" value="ECO:0007669"/>
    <property type="project" value="UniProtKB-SubCell"/>
</dbReference>
<comment type="subcellular location">
    <subcellularLocation>
        <location evidence="1">Cell membrane</location>
        <topology evidence="1">Multi-pass membrane protein</topology>
    </subcellularLocation>
</comment>
<dbReference type="AlphaFoldDB" id="A2SRB7"/>
<evidence type="ECO:0000313" key="7">
    <source>
        <dbReference type="EMBL" id="ABN06873.1"/>
    </source>
</evidence>
<dbReference type="EMBL" id="CP000559">
    <property type="protein sequence ID" value="ABN06873.1"/>
    <property type="molecule type" value="Genomic_DNA"/>
</dbReference>
<evidence type="ECO:0000256" key="3">
    <source>
        <dbReference type="ARBA" id="ARBA00022692"/>
    </source>
</evidence>
<dbReference type="PROSITE" id="PS51257">
    <property type="entry name" value="PROKAR_LIPOPROTEIN"/>
    <property type="match status" value="1"/>
</dbReference>
<dbReference type="Gene3D" id="3.30.450.20">
    <property type="entry name" value="PAS domain"/>
    <property type="match status" value="1"/>
</dbReference>
<gene>
    <name evidence="7" type="ordered locus">Mlab_0701</name>
</gene>
<dbReference type="KEGG" id="mla:Mlab_0701"/>
<proteinExistence type="predicted"/>
<dbReference type="Pfam" id="PF17200">
    <property type="entry name" value="sCache_2"/>
    <property type="match status" value="1"/>
</dbReference>
<feature type="domain" description="Single Cache" evidence="6">
    <location>
        <begin position="295"/>
        <end position="376"/>
    </location>
</feature>
<evidence type="ECO:0000259" key="6">
    <source>
        <dbReference type="SMART" id="SM01049"/>
    </source>
</evidence>
<dbReference type="HOGENOM" id="CLU_482856_0_0_2"/>
<protein>
    <submittedName>
        <fullName evidence="7">Cache, type 2 domain protein</fullName>
    </submittedName>
</protein>
<reference evidence="7 8" key="1">
    <citation type="journal article" date="2009" name="Stand. Genomic Sci.">
        <title>Complete genome sequence of Methanocorpusculum labreanum type strain Z.</title>
        <authorList>
            <person name="Anderson I.J."/>
            <person name="Sieprawska-Lupa M."/>
            <person name="Goltsman E."/>
            <person name="Lapidus A."/>
            <person name="Copeland A."/>
            <person name="Glavina Del Rio T."/>
            <person name="Tice H."/>
            <person name="Dalin E."/>
            <person name="Barry K."/>
            <person name="Pitluck S."/>
            <person name="Hauser L."/>
            <person name="Land M."/>
            <person name="Lucas S."/>
            <person name="Richardson P."/>
            <person name="Whitman W.B."/>
            <person name="Kyrpides N.C."/>
        </authorList>
    </citation>
    <scope>NUCLEOTIDE SEQUENCE [LARGE SCALE GENOMIC DNA]</scope>
    <source>
        <strain evidence="8">ATCC 43576 / DSM 4855 / Z</strain>
    </source>
</reference>
<organism evidence="7 8">
    <name type="scientific">Methanocorpusculum labreanum (strain ATCC 43576 / DSM 4855 / Z)</name>
    <dbReference type="NCBI Taxonomy" id="410358"/>
    <lineage>
        <taxon>Archaea</taxon>
        <taxon>Methanobacteriati</taxon>
        <taxon>Methanobacteriota</taxon>
        <taxon>Stenosarchaea group</taxon>
        <taxon>Methanomicrobia</taxon>
        <taxon>Methanomicrobiales</taxon>
        <taxon>Methanocorpusculaceae</taxon>
        <taxon>Methanocorpusculum</taxon>
    </lineage>
</organism>
<dbReference type="Proteomes" id="UP000000365">
    <property type="component" value="Chromosome"/>
</dbReference>